<protein>
    <submittedName>
        <fullName evidence="3">Uncharacterized protein</fullName>
    </submittedName>
</protein>
<dbReference type="EMBL" id="OZ037953">
    <property type="protein sequence ID" value="CAL1697431.1"/>
    <property type="molecule type" value="Genomic_DNA"/>
</dbReference>
<keyword evidence="2" id="KW-0812">Transmembrane</keyword>
<feature type="region of interest" description="Disordered" evidence="1">
    <location>
        <begin position="1"/>
        <end position="24"/>
    </location>
</feature>
<evidence type="ECO:0000313" key="3">
    <source>
        <dbReference type="EMBL" id="CAL1697431.1"/>
    </source>
</evidence>
<keyword evidence="4" id="KW-1185">Reference proteome</keyword>
<organism evidence="3 4">
    <name type="scientific">Somion occarium</name>
    <dbReference type="NCBI Taxonomy" id="3059160"/>
    <lineage>
        <taxon>Eukaryota</taxon>
        <taxon>Fungi</taxon>
        <taxon>Dikarya</taxon>
        <taxon>Basidiomycota</taxon>
        <taxon>Agaricomycotina</taxon>
        <taxon>Agaricomycetes</taxon>
        <taxon>Polyporales</taxon>
        <taxon>Cerrenaceae</taxon>
        <taxon>Somion</taxon>
    </lineage>
</organism>
<accession>A0ABP1CP21</accession>
<dbReference type="Proteomes" id="UP001497453">
    <property type="component" value="Chromosome 10"/>
</dbReference>
<name>A0ABP1CP21_9APHY</name>
<keyword evidence="2" id="KW-0472">Membrane</keyword>
<gene>
    <name evidence="3" type="ORF">GFSPODELE1_LOCUS1644</name>
</gene>
<keyword evidence="2" id="KW-1133">Transmembrane helix</keyword>
<reference evidence="4" key="1">
    <citation type="submission" date="2024-04" db="EMBL/GenBank/DDBJ databases">
        <authorList>
            <person name="Shaw F."/>
            <person name="Minotto A."/>
        </authorList>
    </citation>
    <scope>NUCLEOTIDE SEQUENCE [LARGE SCALE GENOMIC DNA]</scope>
</reference>
<feature type="transmembrane region" description="Helical" evidence="2">
    <location>
        <begin position="36"/>
        <end position="57"/>
    </location>
</feature>
<evidence type="ECO:0000256" key="2">
    <source>
        <dbReference type="SAM" id="Phobius"/>
    </source>
</evidence>
<sequence length="262" mass="28674">MSSSAETASSSSSSPTTSGSSGNLGSLPSLSSSAALYLYTFLATLVLLLSVSGAIVIRSYVIRRQQREALERAILTGTYVPPPPRRRIDPSKKPTIHDVFLPTSNEKASLEFSHREVDLHAWWASVVPAAAVFEKHPSTQTFQYILPSSSFQRQPGLSFWQRRHHLRLPSLGLPFRFPLHRSNTQRSDIPLSIPNTSGVVPSSSVTNAGSGTRSTPAELEKLQVTFLVVMPSPNQKYDYDNVDELPYVELGTAEVLAPRVDG</sequence>
<evidence type="ECO:0000313" key="4">
    <source>
        <dbReference type="Proteomes" id="UP001497453"/>
    </source>
</evidence>
<evidence type="ECO:0000256" key="1">
    <source>
        <dbReference type="SAM" id="MobiDB-lite"/>
    </source>
</evidence>
<proteinExistence type="predicted"/>